<feature type="domain" description="Double zinc ribbon" evidence="2">
    <location>
        <begin position="32"/>
        <end position="83"/>
    </location>
</feature>
<evidence type="ECO:0000256" key="1">
    <source>
        <dbReference type="ARBA" id="ARBA00008007"/>
    </source>
</evidence>
<protein>
    <submittedName>
        <fullName evidence="3">ComF family protein</fullName>
    </submittedName>
</protein>
<dbReference type="InterPro" id="IPR000836">
    <property type="entry name" value="PRTase_dom"/>
</dbReference>
<name>A0A9X3B071_9GAMM</name>
<dbReference type="CDD" id="cd06223">
    <property type="entry name" value="PRTases_typeI"/>
    <property type="match status" value="1"/>
</dbReference>
<comment type="caution">
    <text evidence="3">The sequence shown here is derived from an EMBL/GenBank/DDBJ whole genome shotgun (WGS) entry which is preliminary data.</text>
</comment>
<dbReference type="Gene3D" id="3.40.50.2020">
    <property type="match status" value="1"/>
</dbReference>
<dbReference type="Proteomes" id="UP001155604">
    <property type="component" value="Unassembled WGS sequence"/>
</dbReference>
<evidence type="ECO:0000259" key="2">
    <source>
        <dbReference type="Pfam" id="PF18912"/>
    </source>
</evidence>
<dbReference type="InterPro" id="IPR051910">
    <property type="entry name" value="ComF/GntX_DNA_util-trans"/>
</dbReference>
<dbReference type="Pfam" id="PF18912">
    <property type="entry name" value="DZR_2"/>
    <property type="match status" value="1"/>
</dbReference>
<evidence type="ECO:0000313" key="4">
    <source>
        <dbReference type="Proteomes" id="UP001155604"/>
    </source>
</evidence>
<dbReference type="RefSeq" id="WP_261272330.1">
    <property type="nucleotide sequence ID" value="NZ_JAMTCC010000010.1"/>
</dbReference>
<proteinExistence type="inferred from homology"/>
<dbReference type="SUPFAM" id="SSF53271">
    <property type="entry name" value="PRTase-like"/>
    <property type="match status" value="1"/>
</dbReference>
<dbReference type="AlphaFoldDB" id="A0A9X3B071"/>
<reference evidence="3" key="1">
    <citation type="journal article" date="2023" name="Int. J. Syst. Evol. Microbiol.">
        <title>&lt;i&gt;Shewanella septentrionalis&lt;/i&gt; sp. nov. and &lt;i&gt;Shewanella holmiensis&lt;/i&gt; sp. nov., isolated from Baltic Sea water and sediments.</title>
        <authorList>
            <person name="Martin-Rodriguez A.J."/>
            <person name="Thorell K."/>
            <person name="Joffre E."/>
            <person name="Jensie-Markopoulos S."/>
            <person name="Moore E.R.B."/>
            <person name="Sjoling A."/>
        </authorList>
    </citation>
    <scope>NUCLEOTIDE SEQUENCE</scope>
    <source>
        <strain evidence="3">SP1W3</strain>
    </source>
</reference>
<dbReference type="EMBL" id="JAMTCC010000010">
    <property type="protein sequence ID" value="MCT7945243.1"/>
    <property type="molecule type" value="Genomic_DNA"/>
</dbReference>
<dbReference type="PANTHER" id="PTHR47505:SF1">
    <property type="entry name" value="DNA UTILIZATION PROTEIN YHGH"/>
    <property type="match status" value="1"/>
</dbReference>
<evidence type="ECO:0000313" key="3">
    <source>
        <dbReference type="EMBL" id="MCT7945243.1"/>
    </source>
</evidence>
<dbReference type="InterPro" id="IPR029057">
    <property type="entry name" value="PRTase-like"/>
</dbReference>
<sequence length="263" mass="29178">MPRFVKRIWPPSAWRIMCLGYQLGTSWLAGSLPNRCLLCHQSIPIPETGICIVCLQSGLYHGPICLGCGKSMQIEVDYCGECQKRQPRKVVAPCSYHQGLGAWVGAIKYQGQLAALPVLCRALVARIKLLELQGLITLPQAIVPVPLHPKRLQQRGFNQAWLIAHELSQLLQLPLVSEGLTRQQDTRPQAGLSGAQRRRNLHDAFMLADDFAFQRIALVDDVVTTGTTVSEIARLFEARYVHVQVWCLARAEAPGLLDDVDAV</sequence>
<organism evidence="3 4">
    <name type="scientific">Shewanella septentrionalis</name>
    <dbReference type="NCBI Taxonomy" id="2952223"/>
    <lineage>
        <taxon>Bacteria</taxon>
        <taxon>Pseudomonadati</taxon>
        <taxon>Pseudomonadota</taxon>
        <taxon>Gammaproteobacteria</taxon>
        <taxon>Alteromonadales</taxon>
        <taxon>Shewanellaceae</taxon>
        <taxon>Shewanella</taxon>
    </lineage>
</organism>
<accession>A0A9X3B071</accession>
<gene>
    <name evidence="3" type="ORF">NE536_07640</name>
</gene>
<keyword evidence="4" id="KW-1185">Reference proteome</keyword>
<dbReference type="InterPro" id="IPR044005">
    <property type="entry name" value="DZR_2"/>
</dbReference>
<dbReference type="PANTHER" id="PTHR47505">
    <property type="entry name" value="DNA UTILIZATION PROTEIN YHGH"/>
    <property type="match status" value="1"/>
</dbReference>
<comment type="similarity">
    <text evidence="1">Belongs to the ComF/GntX family.</text>
</comment>